<protein>
    <submittedName>
        <fullName evidence="2">Uncharacterized protein</fullName>
    </submittedName>
</protein>
<reference evidence="2" key="1">
    <citation type="submission" date="2022-10" db="EMBL/GenBank/DDBJ databases">
        <title>The complete genomes of actinobacterial strains from the NBC collection.</title>
        <authorList>
            <person name="Joergensen T.S."/>
            <person name="Alvarez Arevalo M."/>
            <person name="Sterndorff E.B."/>
            <person name="Faurdal D."/>
            <person name="Vuksanovic O."/>
            <person name="Mourched A.-S."/>
            <person name="Charusanti P."/>
            <person name="Shaw S."/>
            <person name="Blin K."/>
            <person name="Weber T."/>
        </authorList>
    </citation>
    <scope>NUCLEOTIDE SEQUENCE</scope>
    <source>
        <strain evidence="2">NBC_00303</strain>
    </source>
</reference>
<dbReference type="EMBL" id="CP108036">
    <property type="protein sequence ID" value="WUN80917.1"/>
    <property type="molecule type" value="Genomic_DNA"/>
</dbReference>
<gene>
    <name evidence="2" type="ORF">OHA91_21750</name>
</gene>
<evidence type="ECO:0000256" key="1">
    <source>
        <dbReference type="SAM" id="MobiDB-lite"/>
    </source>
</evidence>
<feature type="compositionally biased region" description="Basic residues" evidence="1">
    <location>
        <begin position="1"/>
        <end position="11"/>
    </location>
</feature>
<feature type="region of interest" description="Disordered" evidence="1">
    <location>
        <begin position="1"/>
        <end position="22"/>
    </location>
</feature>
<accession>A0ABZ1QEN8</accession>
<keyword evidence="3" id="KW-1185">Reference proteome</keyword>
<dbReference type="RefSeq" id="WP_328739792.1">
    <property type="nucleotide sequence ID" value="NZ_CP108036.1"/>
</dbReference>
<evidence type="ECO:0000313" key="2">
    <source>
        <dbReference type="EMBL" id="WUN80917.1"/>
    </source>
</evidence>
<name>A0ABZ1QEN8_9ACTN</name>
<sequence length="85" mass="10194">MPGQRRRRQRQQRHDERHRPECVPGRWEPLFETQGHTELQQFLRRFQEEGRVTDPAHIRIDTLCGRLTHPTTYRVSAYVPDMSGT</sequence>
<evidence type="ECO:0000313" key="3">
    <source>
        <dbReference type="Proteomes" id="UP001432312"/>
    </source>
</evidence>
<dbReference type="Proteomes" id="UP001432312">
    <property type="component" value="Chromosome"/>
</dbReference>
<proteinExistence type="predicted"/>
<feature type="compositionally biased region" description="Basic and acidic residues" evidence="1">
    <location>
        <begin position="12"/>
        <end position="21"/>
    </location>
</feature>
<dbReference type="GeneID" id="95498716"/>
<organism evidence="2 3">
    <name type="scientific">Streptomyces erythrochromogenes</name>
    <dbReference type="NCBI Taxonomy" id="285574"/>
    <lineage>
        <taxon>Bacteria</taxon>
        <taxon>Bacillati</taxon>
        <taxon>Actinomycetota</taxon>
        <taxon>Actinomycetes</taxon>
        <taxon>Kitasatosporales</taxon>
        <taxon>Streptomycetaceae</taxon>
        <taxon>Streptomyces</taxon>
    </lineage>
</organism>